<evidence type="ECO:0000313" key="1">
    <source>
        <dbReference type="EMBL" id="QQO97461.1"/>
    </source>
</evidence>
<evidence type="ECO:0000313" key="2">
    <source>
        <dbReference type="Proteomes" id="UP000693768"/>
    </source>
</evidence>
<keyword evidence="2" id="KW-1185">Reference proteome</keyword>
<dbReference type="EMBL" id="MT732451">
    <property type="protein sequence ID" value="QQO97461.1"/>
    <property type="molecule type" value="Genomic_DNA"/>
</dbReference>
<protein>
    <submittedName>
        <fullName evidence="1">Uncharacterized protein</fullName>
    </submittedName>
</protein>
<accession>A0A8E4UYA8</accession>
<gene>
    <name evidence="1" type="ORF">Molly1_165</name>
</gene>
<organism evidence="1 2">
    <name type="scientific">Maribacter phage Molly_1</name>
    <dbReference type="NCBI Taxonomy" id="2745685"/>
    <lineage>
        <taxon>Viruses</taxon>
        <taxon>Duplodnaviria</taxon>
        <taxon>Heunggongvirae</taxon>
        <taxon>Uroviricota</taxon>
        <taxon>Caudoviricetes</taxon>
        <taxon>Molycolviridae</taxon>
        <taxon>Mollyvirus</taxon>
        <taxon>Mollyvirus molly</taxon>
    </lineage>
</organism>
<reference evidence="1" key="1">
    <citation type="submission" date="2020-07" db="EMBL/GenBank/DDBJ databases">
        <title>Highly diverse flavobacterial phages as mortality factor during North Sea spring blooms.</title>
        <authorList>
            <person name="Bartlau N."/>
            <person name="Wichels A."/>
            <person name="Krohne G."/>
            <person name="Adriaenssens E.M."/>
            <person name="Heins A."/>
            <person name="Fuchs B.M."/>
            <person name="Amann R."/>
            <person name="Moraru C."/>
        </authorList>
    </citation>
    <scope>NUCLEOTIDE SEQUENCE</scope>
</reference>
<dbReference type="Proteomes" id="UP000693768">
    <property type="component" value="Segment"/>
</dbReference>
<proteinExistence type="predicted"/>
<sequence>MGNKIKAFKVINHIIEVGTVELWDKDLVEIKDNVLHCKDVILNPDFEIKGGIVTCRDLKTNKVHGK</sequence>
<name>A0A8E4UYA8_9CAUD</name>